<organism evidence="7 8">
    <name type="scientific">Vineibacter terrae</name>
    <dbReference type="NCBI Taxonomy" id="2586908"/>
    <lineage>
        <taxon>Bacteria</taxon>
        <taxon>Pseudomonadati</taxon>
        <taxon>Pseudomonadota</taxon>
        <taxon>Alphaproteobacteria</taxon>
        <taxon>Hyphomicrobiales</taxon>
        <taxon>Vineibacter</taxon>
    </lineage>
</organism>
<evidence type="ECO:0000256" key="4">
    <source>
        <dbReference type="ARBA" id="ARBA00023136"/>
    </source>
</evidence>
<dbReference type="GO" id="GO:0005886">
    <property type="term" value="C:plasma membrane"/>
    <property type="evidence" value="ECO:0007669"/>
    <property type="project" value="TreeGrafter"/>
</dbReference>
<evidence type="ECO:0000256" key="5">
    <source>
        <dbReference type="SAM" id="Phobius"/>
    </source>
</evidence>
<protein>
    <submittedName>
        <fullName evidence="7">MFS transporter</fullName>
    </submittedName>
</protein>
<dbReference type="Pfam" id="PF07690">
    <property type="entry name" value="MFS_1"/>
    <property type="match status" value="1"/>
</dbReference>
<feature type="transmembrane region" description="Helical" evidence="5">
    <location>
        <begin position="304"/>
        <end position="324"/>
    </location>
</feature>
<keyword evidence="3 5" id="KW-1133">Transmembrane helix</keyword>
<feature type="transmembrane region" description="Helical" evidence="5">
    <location>
        <begin position="110"/>
        <end position="131"/>
    </location>
</feature>
<dbReference type="Gene3D" id="1.20.1250.20">
    <property type="entry name" value="MFS general substrate transporter like domains"/>
    <property type="match status" value="2"/>
</dbReference>
<sequence>MDHAVEDRWRHLLTRRLAPATATVCLGDALHALNTFIVSTTMPSVVVELGGVHIIGWASTVFLIAAIVGGASAGFLKQRLGARPALIAAAAVFAAGTLAVGLATSMTAVLVGRALQGLGDGVIVAACYALVAELFPPRLVPKVFGLLAVIWALAAFGGPLLAGLLTETTSWRVAYLANIPLALAFAGLVAAVVPRAARIAGRIVVPFGRLAAIASGIMLMAVAGLATDLPLVAGLIGAAVAVLVGVFVVDRASRDKLFPSDAFSPRSIVGATLWVVLLMPLAQACSAVYLPLFLQHLWGHGPTVAGAFAAITALAWSAAALIVANIKTQLLARITIRLGPIMVMTGLAGAAIAVPSKLHWLLVLCQITIGAGFGVSWAFLSQAVMTHARPGEADTASGLLPTTQAAGYAIGAALFGLIAHAAGLSNALDPPSITHASRWIFASGAAFALGAVAFGFAVRLRPALVPKA</sequence>
<evidence type="ECO:0000313" key="7">
    <source>
        <dbReference type="EMBL" id="TXL69239.1"/>
    </source>
</evidence>
<feature type="transmembrane region" description="Helical" evidence="5">
    <location>
        <begin position="54"/>
        <end position="76"/>
    </location>
</feature>
<evidence type="ECO:0000256" key="3">
    <source>
        <dbReference type="ARBA" id="ARBA00022989"/>
    </source>
</evidence>
<dbReference type="GO" id="GO:0022857">
    <property type="term" value="F:transmembrane transporter activity"/>
    <property type="evidence" value="ECO:0007669"/>
    <property type="project" value="InterPro"/>
</dbReference>
<evidence type="ECO:0000259" key="6">
    <source>
        <dbReference type="PROSITE" id="PS50850"/>
    </source>
</evidence>
<evidence type="ECO:0000256" key="1">
    <source>
        <dbReference type="ARBA" id="ARBA00004141"/>
    </source>
</evidence>
<feature type="transmembrane region" description="Helical" evidence="5">
    <location>
        <begin position="143"/>
        <end position="162"/>
    </location>
</feature>
<name>A0A5C8P6D1_9HYPH</name>
<dbReference type="PROSITE" id="PS50850">
    <property type="entry name" value="MFS"/>
    <property type="match status" value="1"/>
</dbReference>
<evidence type="ECO:0000256" key="2">
    <source>
        <dbReference type="ARBA" id="ARBA00022692"/>
    </source>
</evidence>
<feature type="transmembrane region" description="Helical" evidence="5">
    <location>
        <begin position="231"/>
        <end position="249"/>
    </location>
</feature>
<feature type="transmembrane region" description="Helical" evidence="5">
    <location>
        <begin position="206"/>
        <end position="225"/>
    </location>
</feature>
<reference evidence="7 8" key="1">
    <citation type="submission" date="2019-06" db="EMBL/GenBank/DDBJ databases">
        <title>New taxonomy in bacterial strain CC-CFT640, isolated from vineyard.</title>
        <authorList>
            <person name="Lin S.-Y."/>
            <person name="Tsai C.-F."/>
            <person name="Young C.-C."/>
        </authorList>
    </citation>
    <scope>NUCLEOTIDE SEQUENCE [LARGE SCALE GENOMIC DNA]</scope>
    <source>
        <strain evidence="7 8">CC-CFT640</strain>
    </source>
</reference>
<feature type="transmembrane region" description="Helical" evidence="5">
    <location>
        <begin position="85"/>
        <end position="104"/>
    </location>
</feature>
<feature type="domain" description="Major facilitator superfamily (MFS) profile" evidence="6">
    <location>
        <begin position="20"/>
        <end position="463"/>
    </location>
</feature>
<dbReference type="InterPro" id="IPR011701">
    <property type="entry name" value="MFS"/>
</dbReference>
<feature type="transmembrane region" description="Helical" evidence="5">
    <location>
        <begin position="405"/>
        <end position="427"/>
    </location>
</feature>
<dbReference type="OrthoDB" id="9807274at2"/>
<proteinExistence type="predicted"/>
<keyword evidence="2 5" id="KW-0812">Transmembrane</keyword>
<dbReference type="SUPFAM" id="SSF103473">
    <property type="entry name" value="MFS general substrate transporter"/>
    <property type="match status" value="1"/>
</dbReference>
<dbReference type="Proteomes" id="UP000321638">
    <property type="component" value="Unassembled WGS sequence"/>
</dbReference>
<comment type="subcellular location">
    <subcellularLocation>
        <location evidence="1">Membrane</location>
        <topology evidence="1">Multi-pass membrane protein</topology>
    </subcellularLocation>
</comment>
<dbReference type="InterPro" id="IPR036259">
    <property type="entry name" value="MFS_trans_sf"/>
</dbReference>
<dbReference type="InterPro" id="IPR020846">
    <property type="entry name" value="MFS_dom"/>
</dbReference>
<accession>A0A5C8P6D1</accession>
<dbReference type="PANTHER" id="PTHR23501:SF154">
    <property type="entry name" value="MULTIDRUG-EFFLUX TRANSPORTER RV1634-RELATED"/>
    <property type="match status" value="1"/>
</dbReference>
<dbReference type="PANTHER" id="PTHR23501">
    <property type="entry name" value="MAJOR FACILITATOR SUPERFAMILY"/>
    <property type="match status" value="1"/>
</dbReference>
<evidence type="ECO:0000313" key="8">
    <source>
        <dbReference type="Proteomes" id="UP000321638"/>
    </source>
</evidence>
<keyword evidence="4 5" id="KW-0472">Membrane</keyword>
<dbReference type="PRINTS" id="PR01036">
    <property type="entry name" value="TCRTETB"/>
</dbReference>
<gene>
    <name evidence="7" type="ORF">FHP25_39860</name>
</gene>
<dbReference type="AlphaFoldDB" id="A0A5C8P6D1"/>
<feature type="transmembrane region" description="Helical" evidence="5">
    <location>
        <begin position="269"/>
        <end position="292"/>
    </location>
</feature>
<dbReference type="RefSeq" id="WP_147852592.1">
    <property type="nucleotide sequence ID" value="NZ_VDUZ01000093.1"/>
</dbReference>
<dbReference type="EMBL" id="VDUZ01000093">
    <property type="protein sequence ID" value="TXL69239.1"/>
    <property type="molecule type" value="Genomic_DNA"/>
</dbReference>
<feature type="transmembrane region" description="Helical" evidence="5">
    <location>
        <begin position="360"/>
        <end position="380"/>
    </location>
</feature>
<comment type="caution">
    <text evidence="7">The sequence shown here is derived from an EMBL/GenBank/DDBJ whole genome shotgun (WGS) entry which is preliminary data.</text>
</comment>
<keyword evidence="8" id="KW-1185">Reference proteome</keyword>
<feature type="transmembrane region" description="Helical" evidence="5">
    <location>
        <begin position="439"/>
        <end position="458"/>
    </location>
</feature>
<feature type="transmembrane region" description="Helical" evidence="5">
    <location>
        <begin position="336"/>
        <end position="354"/>
    </location>
</feature>
<feature type="transmembrane region" description="Helical" evidence="5">
    <location>
        <begin position="174"/>
        <end position="194"/>
    </location>
</feature>